<feature type="signal peptide" evidence="4">
    <location>
        <begin position="1"/>
        <end position="27"/>
    </location>
</feature>
<dbReference type="PANTHER" id="PTHR36504">
    <property type="entry name" value="LIPOPOLYSACCHARIDE EXPORT SYSTEM PROTEIN LPTA"/>
    <property type="match status" value="1"/>
</dbReference>
<gene>
    <name evidence="4" type="primary">lptA</name>
    <name evidence="6" type="ORF">DFR34_10992</name>
</gene>
<evidence type="ECO:0000256" key="4">
    <source>
        <dbReference type="HAMAP-Rule" id="MF_01914"/>
    </source>
</evidence>
<evidence type="ECO:0000313" key="6">
    <source>
        <dbReference type="EMBL" id="PXX78868.1"/>
    </source>
</evidence>
<dbReference type="Proteomes" id="UP000247555">
    <property type="component" value="Unassembled WGS sequence"/>
</dbReference>
<evidence type="ECO:0000313" key="7">
    <source>
        <dbReference type="Proteomes" id="UP000247555"/>
    </source>
</evidence>
<reference evidence="6 7" key="1">
    <citation type="submission" date="2018-05" db="EMBL/GenBank/DDBJ databases">
        <title>Genomic Encyclopedia of Type Strains, Phase IV (KMG-IV): sequencing the most valuable type-strain genomes for metagenomic binning, comparative biology and taxonomic classification.</title>
        <authorList>
            <person name="Goeker M."/>
        </authorList>
    </citation>
    <scope>NUCLEOTIDE SEQUENCE [LARGE SCALE GENOMIC DNA]</scope>
    <source>
        <strain evidence="6 7">DSM 29661</strain>
    </source>
</reference>
<dbReference type="Pfam" id="PF03968">
    <property type="entry name" value="LptD_N"/>
    <property type="match status" value="1"/>
</dbReference>
<keyword evidence="1 4" id="KW-0813">Transport</keyword>
<dbReference type="InterPro" id="IPR052037">
    <property type="entry name" value="LPS_export_LptA"/>
</dbReference>
<dbReference type="AlphaFoldDB" id="A0A318KQ11"/>
<keyword evidence="7" id="KW-1185">Reference proteome</keyword>
<dbReference type="EMBL" id="QJKI01000009">
    <property type="protein sequence ID" value="PXX78868.1"/>
    <property type="molecule type" value="Genomic_DNA"/>
</dbReference>
<keyword evidence="2 4" id="KW-0732">Signal</keyword>
<dbReference type="PANTHER" id="PTHR36504:SF1">
    <property type="entry name" value="LIPOPOLYSACCHARIDE EXPORT SYSTEM PROTEIN LPTA"/>
    <property type="match status" value="1"/>
</dbReference>
<comment type="similarity">
    <text evidence="4">Belongs to the LptA family.</text>
</comment>
<comment type="subunit">
    <text evidence="4">Component of the lipopolysaccharide transport and assembly complex.</text>
</comment>
<evidence type="ECO:0000256" key="3">
    <source>
        <dbReference type="ARBA" id="ARBA00022764"/>
    </source>
</evidence>
<feature type="chain" id="PRO_5016471839" description="Lipopolysaccharide export system protein LptA" evidence="4">
    <location>
        <begin position="28"/>
        <end position="187"/>
    </location>
</feature>
<sequence precursor="true">MFPPVTDRWLTSLVTLSFVCAAASALAEQGDRDKPIQIEADRASLDQLKGVTVYEGNVVVTQGTILLRAAQVTVTQDKNGGGDVAVARGNPATFRQKIDGKDEWMDAQGLRIEYDSGKNLVKLFDNARVKRGQDIVIGSTLVYNTKDETFAANGGTGQGAATNKNAGRVTVILQPKNDGKDNKDKKQ</sequence>
<dbReference type="GO" id="GO:0043165">
    <property type="term" value="P:Gram-negative-bacterium-type cell outer membrane assembly"/>
    <property type="evidence" value="ECO:0007669"/>
    <property type="project" value="UniProtKB-UniRule"/>
</dbReference>
<dbReference type="InterPro" id="IPR014340">
    <property type="entry name" value="LptA"/>
</dbReference>
<protein>
    <recommendedName>
        <fullName evidence="4">Lipopolysaccharide export system protein LptA</fullName>
    </recommendedName>
</protein>
<dbReference type="GO" id="GO:0009279">
    <property type="term" value="C:cell outer membrane"/>
    <property type="evidence" value="ECO:0007669"/>
    <property type="project" value="TreeGrafter"/>
</dbReference>
<dbReference type="HAMAP" id="MF_01914">
    <property type="entry name" value="LPS_assembly_LptA"/>
    <property type="match status" value="1"/>
</dbReference>
<dbReference type="GO" id="GO:0015920">
    <property type="term" value="P:lipopolysaccharide transport"/>
    <property type="evidence" value="ECO:0007669"/>
    <property type="project" value="UniProtKB-UniRule"/>
</dbReference>
<feature type="domain" description="Organic solvent tolerance-like N-terminal" evidence="5">
    <location>
        <begin position="37"/>
        <end position="148"/>
    </location>
</feature>
<dbReference type="GO" id="GO:0030288">
    <property type="term" value="C:outer membrane-bounded periplasmic space"/>
    <property type="evidence" value="ECO:0007669"/>
    <property type="project" value="TreeGrafter"/>
</dbReference>
<dbReference type="InterPro" id="IPR005653">
    <property type="entry name" value="OstA-like_N"/>
</dbReference>
<dbReference type="OrthoDB" id="5294855at2"/>
<organism evidence="6 7">
    <name type="scientific">Rivihabitans pingtungensis</name>
    <dbReference type="NCBI Taxonomy" id="1054498"/>
    <lineage>
        <taxon>Bacteria</taxon>
        <taxon>Pseudomonadati</taxon>
        <taxon>Pseudomonadota</taxon>
        <taxon>Betaproteobacteria</taxon>
        <taxon>Neisseriales</taxon>
        <taxon>Aquaspirillaceae</taxon>
        <taxon>Rivihabitans</taxon>
    </lineage>
</organism>
<dbReference type="NCBIfam" id="TIGR03002">
    <property type="entry name" value="outer_YhbN_LptA"/>
    <property type="match status" value="1"/>
</dbReference>
<dbReference type="Gene3D" id="2.60.450.10">
    <property type="entry name" value="Lipopolysaccharide (LPS) transport protein A like domain"/>
    <property type="match status" value="1"/>
</dbReference>
<comment type="caution">
    <text evidence="6">The sequence shown here is derived from an EMBL/GenBank/DDBJ whole genome shotgun (WGS) entry which is preliminary data.</text>
</comment>
<proteinExistence type="inferred from homology"/>
<evidence type="ECO:0000256" key="2">
    <source>
        <dbReference type="ARBA" id="ARBA00022729"/>
    </source>
</evidence>
<keyword evidence="3 4" id="KW-0574">Periplasm</keyword>
<evidence type="ECO:0000259" key="5">
    <source>
        <dbReference type="Pfam" id="PF03968"/>
    </source>
</evidence>
<dbReference type="GO" id="GO:0017089">
    <property type="term" value="F:glycolipid transfer activity"/>
    <property type="evidence" value="ECO:0007669"/>
    <property type="project" value="TreeGrafter"/>
</dbReference>
<comment type="subcellular location">
    <subcellularLocation>
        <location evidence="4">Periplasm</location>
    </subcellularLocation>
</comment>
<dbReference type="RefSeq" id="WP_110390784.1">
    <property type="nucleotide sequence ID" value="NZ_CALCOA010000204.1"/>
</dbReference>
<name>A0A318KQ11_9NEIS</name>
<dbReference type="GO" id="GO:0001530">
    <property type="term" value="F:lipopolysaccharide binding"/>
    <property type="evidence" value="ECO:0007669"/>
    <property type="project" value="InterPro"/>
</dbReference>
<accession>A0A318KQ11</accession>
<comment type="function">
    <text evidence="4">Involved in the assembly of lipopolysaccharide (LPS). Required for the translocation of LPS from the inner membrane to the outer membrane.</text>
</comment>
<evidence type="ECO:0000256" key="1">
    <source>
        <dbReference type="ARBA" id="ARBA00022448"/>
    </source>
</evidence>